<keyword evidence="6 8" id="KW-0406">Ion transport</keyword>
<dbReference type="PANTHER" id="PTHR11629:SF90">
    <property type="entry name" value="V-TYPE PROTON ATPASE SUBUNIT A"/>
    <property type="match status" value="1"/>
</dbReference>
<dbReference type="GO" id="GO:0046961">
    <property type="term" value="F:proton-transporting ATPase activity, rotational mechanism"/>
    <property type="evidence" value="ECO:0007669"/>
    <property type="project" value="InterPro"/>
</dbReference>
<feature type="transmembrane region" description="Helical" evidence="8">
    <location>
        <begin position="54"/>
        <end position="79"/>
    </location>
</feature>
<dbReference type="InterPro" id="IPR002490">
    <property type="entry name" value="V-ATPase_116kDa_su"/>
</dbReference>
<dbReference type="GO" id="GO:0051117">
    <property type="term" value="F:ATPase binding"/>
    <property type="evidence" value="ECO:0007669"/>
    <property type="project" value="TreeGrafter"/>
</dbReference>
<name>A0A401PXV5_SCYTO</name>
<evidence type="ECO:0000256" key="5">
    <source>
        <dbReference type="ARBA" id="ARBA00022989"/>
    </source>
</evidence>
<keyword evidence="3 8" id="KW-0813">Transport</keyword>
<dbReference type="AlphaFoldDB" id="A0A401PXV5"/>
<evidence type="ECO:0000256" key="4">
    <source>
        <dbReference type="ARBA" id="ARBA00022692"/>
    </source>
</evidence>
<evidence type="ECO:0000313" key="10">
    <source>
        <dbReference type="Proteomes" id="UP000288216"/>
    </source>
</evidence>
<accession>A0A401PXV5</accession>
<dbReference type="GO" id="GO:0016471">
    <property type="term" value="C:vacuolar proton-transporting V-type ATPase complex"/>
    <property type="evidence" value="ECO:0007669"/>
    <property type="project" value="TreeGrafter"/>
</dbReference>
<proteinExistence type="inferred from homology"/>
<keyword evidence="7 8" id="KW-0472">Membrane</keyword>
<dbReference type="Pfam" id="PF01496">
    <property type="entry name" value="V_ATPase_I"/>
    <property type="match status" value="1"/>
</dbReference>
<dbReference type="STRING" id="75743.A0A401PXV5"/>
<reference evidence="9 10" key="1">
    <citation type="journal article" date="2018" name="Nat. Ecol. Evol.">
        <title>Shark genomes provide insights into elasmobranch evolution and the origin of vertebrates.</title>
        <authorList>
            <person name="Hara Y"/>
            <person name="Yamaguchi K"/>
            <person name="Onimaru K"/>
            <person name="Kadota M"/>
            <person name="Koyanagi M"/>
            <person name="Keeley SD"/>
            <person name="Tatsumi K"/>
            <person name="Tanaka K"/>
            <person name="Motone F"/>
            <person name="Kageyama Y"/>
            <person name="Nozu R"/>
            <person name="Adachi N"/>
            <person name="Nishimura O"/>
            <person name="Nakagawa R"/>
            <person name="Tanegashima C"/>
            <person name="Kiyatake I"/>
            <person name="Matsumoto R"/>
            <person name="Murakumo K"/>
            <person name="Nishida K"/>
            <person name="Terakita A"/>
            <person name="Kuratani S"/>
            <person name="Sato K"/>
            <person name="Hyodo S Kuraku.S."/>
        </authorList>
    </citation>
    <scope>NUCLEOTIDE SEQUENCE [LARGE SCALE GENOMIC DNA]</scope>
</reference>
<dbReference type="Proteomes" id="UP000288216">
    <property type="component" value="Unassembled WGS sequence"/>
</dbReference>
<comment type="similarity">
    <text evidence="2 8">Belongs to the V-ATPase 116 kDa subunit family.</text>
</comment>
<keyword evidence="10" id="KW-1185">Reference proteome</keyword>
<protein>
    <recommendedName>
        <fullName evidence="8">V-type proton ATPase subunit a</fullName>
    </recommendedName>
</protein>
<evidence type="ECO:0000256" key="6">
    <source>
        <dbReference type="ARBA" id="ARBA00023065"/>
    </source>
</evidence>
<comment type="subcellular location">
    <subcellularLocation>
        <location evidence="1">Membrane</location>
        <topology evidence="1">Multi-pass membrane protein</topology>
    </subcellularLocation>
</comment>
<dbReference type="GO" id="GO:0007035">
    <property type="term" value="P:vacuolar acidification"/>
    <property type="evidence" value="ECO:0007669"/>
    <property type="project" value="TreeGrafter"/>
</dbReference>
<keyword evidence="4 8" id="KW-0812">Transmembrane</keyword>
<comment type="caution">
    <text evidence="8">Lacks conserved residue(s) required for the propagation of feature annotation.</text>
</comment>
<evidence type="ECO:0000313" key="9">
    <source>
        <dbReference type="EMBL" id="GCB77873.1"/>
    </source>
</evidence>
<dbReference type="OMA" id="HHRNIDM"/>
<dbReference type="PANTHER" id="PTHR11629">
    <property type="entry name" value="VACUOLAR PROTON ATPASES"/>
    <property type="match status" value="1"/>
</dbReference>
<evidence type="ECO:0000256" key="8">
    <source>
        <dbReference type="RuleBase" id="RU361189"/>
    </source>
</evidence>
<keyword evidence="5 8" id="KW-1133">Transmembrane helix</keyword>
<evidence type="ECO:0000256" key="7">
    <source>
        <dbReference type="ARBA" id="ARBA00023136"/>
    </source>
</evidence>
<feature type="transmembrane region" description="Helical" evidence="8">
    <location>
        <begin position="100"/>
        <end position="117"/>
    </location>
</feature>
<sequence>MPPILNRIGTKKTPPTFNKTNTFTAGFQNIVDAYGVGNYREVNPAPYSIITFPFIFAIMFGDCGHGLVMAIMALGMILYEKHHRNIDMKNEILSILCHGRYIILLMGLFSIYTGLIYNDCFSKTFNLFGSAWNVRAMFQPNGPWSNETLHKSATLQLNPAVLGVFSGQPYPFGIDPVSGIKLPISIPP</sequence>
<comment type="caution">
    <text evidence="9">The sequence shown here is derived from an EMBL/GenBank/DDBJ whole genome shotgun (WGS) entry which is preliminary data.</text>
</comment>
<dbReference type="EMBL" id="BFAA01012989">
    <property type="protein sequence ID" value="GCB77873.1"/>
    <property type="molecule type" value="Genomic_DNA"/>
</dbReference>
<dbReference type="OrthoDB" id="10264220at2759"/>
<comment type="function">
    <text evidence="8">Essential component of the vacuolar proton pump (V-ATPase), a multimeric enzyme that catalyzes the translocation of protons across the membranes. Required for assembly and activity of the V-ATPase.</text>
</comment>
<keyword evidence="8" id="KW-0375">Hydrogen ion transport</keyword>
<evidence type="ECO:0000256" key="3">
    <source>
        <dbReference type="ARBA" id="ARBA00022448"/>
    </source>
</evidence>
<gene>
    <name evidence="9" type="ORF">scyTo_0018527</name>
</gene>
<evidence type="ECO:0000256" key="1">
    <source>
        <dbReference type="ARBA" id="ARBA00004141"/>
    </source>
</evidence>
<dbReference type="GO" id="GO:0033179">
    <property type="term" value="C:proton-transporting V-type ATPase, V0 domain"/>
    <property type="evidence" value="ECO:0007669"/>
    <property type="project" value="InterPro"/>
</dbReference>
<organism evidence="9 10">
    <name type="scientific">Scyliorhinus torazame</name>
    <name type="common">Cloudy catshark</name>
    <name type="synonym">Catulus torazame</name>
    <dbReference type="NCBI Taxonomy" id="75743"/>
    <lineage>
        <taxon>Eukaryota</taxon>
        <taxon>Metazoa</taxon>
        <taxon>Chordata</taxon>
        <taxon>Craniata</taxon>
        <taxon>Vertebrata</taxon>
        <taxon>Chondrichthyes</taxon>
        <taxon>Elasmobranchii</taxon>
        <taxon>Galeomorphii</taxon>
        <taxon>Galeoidea</taxon>
        <taxon>Carcharhiniformes</taxon>
        <taxon>Scyliorhinidae</taxon>
        <taxon>Scyliorhinus</taxon>
    </lineage>
</organism>
<dbReference type="GO" id="GO:0005886">
    <property type="term" value="C:plasma membrane"/>
    <property type="evidence" value="ECO:0007669"/>
    <property type="project" value="TreeGrafter"/>
</dbReference>
<evidence type="ECO:0000256" key="2">
    <source>
        <dbReference type="ARBA" id="ARBA00009904"/>
    </source>
</evidence>